<dbReference type="Gene3D" id="3.10.180.10">
    <property type="entry name" value="2,3-Dihydroxybiphenyl 1,2-Dioxygenase, domain 1"/>
    <property type="match status" value="1"/>
</dbReference>
<gene>
    <name evidence="2" type="ORF">FRZ61_47630</name>
</gene>
<dbReference type="PANTHER" id="PTHR39175:SF1">
    <property type="entry name" value="FAMILY PROTEIN, PUTATIVE (AFU_ORTHOLOGUE AFUA_3G15060)-RELATED"/>
    <property type="match status" value="1"/>
</dbReference>
<dbReference type="KEGG" id="hadh:FRZ61_47630"/>
<reference evidence="2 3" key="1">
    <citation type="submission" date="2019-08" db="EMBL/GenBank/DDBJ databases">
        <title>Hyperibacter terrae gen. nov., sp. nov. and Hyperibacter viscosus sp. nov., two new members in the family Rhodospirillaceae isolated from the rhizosphere of Hypericum perforatum.</title>
        <authorList>
            <person name="Noviana Z."/>
        </authorList>
    </citation>
    <scope>NUCLEOTIDE SEQUENCE [LARGE SCALE GENOMIC DNA]</scope>
    <source>
        <strain evidence="2 3">R5959</strain>
    </source>
</reference>
<dbReference type="Proteomes" id="UP000325797">
    <property type="component" value="Chromosome"/>
</dbReference>
<dbReference type="SUPFAM" id="SSF54593">
    <property type="entry name" value="Glyoxalase/Bleomycin resistance protein/Dihydroxybiphenyl dioxygenase"/>
    <property type="match status" value="1"/>
</dbReference>
<feature type="domain" description="VOC" evidence="1">
    <location>
        <begin position="5"/>
        <end position="119"/>
    </location>
</feature>
<proteinExistence type="predicted"/>
<dbReference type="PANTHER" id="PTHR39175">
    <property type="entry name" value="FAMILY PROTEIN, PUTATIVE (AFU_ORTHOLOGUE AFUA_3G15060)-RELATED"/>
    <property type="match status" value="1"/>
</dbReference>
<dbReference type="PROSITE" id="PS51819">
    <property type="entry name" value="VOC"/>
    <property type="match status" value="1"/>
</dbReference>
<name>A0A5J6N4R2_9PROT</name>
<dbReference type="Pfam" id="PF00903">
    <property type="entry name" value="Glyoxalase"/>
    <property type="match status" value="1"/>
</dbReference>
<dbReference type="EMBL" id="CP042582">
    <property type="protein sequence ID" value="QEX24821.1"/>
    <property type="molecule type" value="Genomic_DNA"/>
</dbReference>
<evidence type="ECO:0000313" key="3">
    <source>
        <dbReference type="Proteomes" id="UP000325797"/>
    </source>
</evidence>
<sequence length="122" mass="13347">MKVVAVDHVQLAMPAGGEGRARAFYEGILGIPEKTKPTHLAARGGVWFERGPLKIHLGVDKNFAPARKAHPGFLVEDLPALIAALTQAGFAVKSDEPLDGYRRVYVDDPFGNRIELMERKAE</sequence>
<dbReference type="InterPro" id="IPR037523">
    <property type="entry name" value="VOC_core"/>
</dbReference>
<dbReference type="InterPro" id="IPR029068">
    <property type="entry name" value="Glyas_Bleomycin-R_OHBP_Dase"/>
</dbReference>
<evidence type="ECO:0000313" key="2">
    <source>
        <dbReference type="EMBL" id="QEX24821.1"/>
    </source>
</evidence>
<dbReference type="AlphaFoldDB" id="A0A5J6N4R2"/>
<evidence type="ECO:0000259" key="1">
    <source>
        <dbReference type="PROSITE" id="PS51819"/>
    </source>
</evidence>
<protein>
    <submittedName>
        <fullName evidence="2">Glyoxalase</fullName>
    </submittedName>
</protein>
<accession>A0A5J6N4R2</accession>
<keyword evidence="3" id="KW-1185">Reference proteome</keyword>
<dbReference type="OrthoDB" id="7947929at2"/>
<dbReference type="InterPro" id="IPR004360">
    <property type="entry name" value="Glyas_Fos-R_dOase_dom"/>
</dbReference>
<organism evidence="2 3">
    <name type="scientific">Hypericibacter adhaerens</name>
    <dbReference type="NCBI Taxonomy" id="2602016"/>
    <lineage>
        <taxon>Bacteria</taxon>
        <taxon>Pseudomonadati</taxon>
        <taxon>Pseudomonadota</taxon>
        <taxon>Alphaproteobacteria</taxon>
        <taxon>Rhodospirillales</taxon>
        <taxon>Dongiaceae</taxon>
        <taxon>Hypericibacter</taxon>
    </lineage>
</organism>